<dbReference type="AlphaFoldDB" id="A0A2A9MB38"/>
<dbReference type="OrthoDB" id="430737at2759"/>
<dbReference type="Proteomes" id="UP000224006">
    <property type="component" value="Chromosome IX"/>
</dbReference>
<feature type="compositionally biased region" description="Basic and acidic residues" evidence="1">
    <location>
        <begin position="866"/>
        <end position="882"/>
    </location>
</feature>
<feature type="region of interest" description="Disordered" evidence="1">
    <location>
        <begin position="730"/>
        <end position="786"/>
    </location>
</feature>
<keyword evidence="4" id="KW-1185">Reference proteome</keyword>
<feature type="region of interest" description="Disordered" evidence="1">
    <location>
        <begin position="1080"/>
        <end position="1122"/>
    </location>
</feature>
<feature type="region of interest" description="Disordered" evidence="1">
    <location>
        <begin position="796"/>
        <end position="815"/>
    </location>
</feature>
<feature type="region of interest" description="Disordered" evidence="1">
    <location>
        <begin position="832"/>
        <end position="1035"/>
    </location>
</feature>
<dbReference type="InterPro" id="IPR058917">
    <property type="entry name" value="RESC6_dom"/>
</dbReference>
<name>A0A2A9MB38_BESBE</name>
<feature type="compositionally biased region" description="Polar residues" evidence="1">
    <location>
        <begin position="1110"/>
        <end position="1119"/>
    </location>
</feature>
<protein>
    <recommendedName>
        <fullName evidence="2">RNA-editing substrate-binding complex 6 protein domain-containing protein</fullName>
    </recommendedName>
</protein>
<feature type="compositionally biased region" description="Basic residues" evidence="1">
    <location>
        <begin position="1199"/>
        <end position="1209"/>
    </location>
</feature>
<feature type="compositionally biased region" description="Basic and acidic residues" evidence="1">
    <location>
        <begin position="1171"/>
        <end position="1186"/>
    </location>
</feature>
<feature type="domain" description="RNA-editing substrate-binding complex 6 protein" evidence="2">
    <location>
        <begin position="21"/>
        <end position="163"/>
    </location>
</feature>
<feature type="compositionally biased region" description="Basic and acidic residues" evidence="1">
    <location>
        <begin position="890"/>
        <end position="925"/>
    </location>
</feature>
<gene>
    <name evidence="3" type="ORF">BESB_012120</name>
</gene>
<dbReference type="KEGG" id="bbes:BESB_012120"/>
<feature type="region of interest" description="Disordered" evidence="1">
    <location>
        <begin position="654"/>
        <end position="675"/>
    </location>
</feature>
<dbReference type="Pfam" id="PF26188">
    <property type="entry name" value="RESC6"/>
    <property type="match status" value="1"/>
</dbReference>
<organism evidence="3 4">
    <name type="scientific">Besnoitia besnoiti</name>
    <name type="common">Apicomplexan protozoan</name>
    <dbReference type="NCBI Taxonomy" id="94643"/>
    <lineage>
        <taxon>Eukaryota</taxon>
        <taxon>Sar</taxon>
        <taxon>Alveolata</taxon>
        <taxon>Apicomplexa</taxon>
        <taxon>Conoidasida</taxon>
        <taxon>Coccidia</taxon>
        <taxon>Eucoccidiorida</taxon>
        <taxon>Eimeriorina</taxon>
        <taxon>Sarcocystidae</taxon>
        <taxon>Besnoitia</taxon>
    </lineage>
</organism>
<feature type="compositionally biased region" description="Basic and acidic residues" evidence="1">
    <location>
        <begin position="661"/>
        <end position="675"/>
    </location>
</feature>
<evidence type="ECO:0000256" key="1">
    <source>
        <dbReference type="SAM" id="MobiDB-lite"/>
    </source>
</evidence>
<reference evidence="3 4" key="1">
    <citation type="submission" date="2017-09" db="EMBL/GenBank/DDBJ databases">
        <title>Genome sequencing of Besnoitia besnoiti strain Bb-Ger1.</title>
        <authorList>
            <person name="Schares G."/>
            <person name="Venepally P."/>
            <person name="Lorenzi H.A."/>
        </authorList>
    </citation>
    <scope>NUCLEOTIDE SEQUENCE [LARGE SCALE GENOMIC DNA]</scope>
    <source>
        <strain evidence="3 4">Bb-Ger1</strain>
    </source>
</reference>
<feature type="compositionally biased region" description="Polar residues" evidence="1">
    <location>
        <begin position="769"/>
        <end position="778"/>
    </location>
</feature>
<dbReference type="VEuPathDB" id="ToxoDB:BESB_012120"/>
<accession>A0A2A9MB38</accession>
<sequence length="1209" mass="131083">MEFEQKRDGIELVKKGEIYFPENADAHKLTVLICALNKFGYAADRDLLARYAERALALTPSLYPRHASLILNVFARHRFVDEALLSALGDTLATRLRNANAQDLALIASAYGNLEYFHPLLLKRLGEEIPHKLPHFEPQHVVAVAHAFAKLEIQDSLFFDDVAEQTLRFIEDFAPRPTALIANILGARVRYRNPAFWRELLSHAWHLRKKLEANELIMIAHGASAVDAAMDEEFLKLMTRSACDHFGTLSLAEKAQAINACARVKFYSPQLFDCLANWLSACPEELERLEVPFVCQVLHACGRLRHNDPQLVTPLCRRLAQTALNSAQTPLTPQVIAVSLRALCRLGRGRGAPRLAAASALHEDTRPLRLSSGARASGASAASSLSQFALAQAEPAPGAGSFLARGDGGRFVGGQGEPVSEEDWRVQQELVALLTQEVPRQLGGFTPQGLCESLDALSALGVDNAMLYYCISQELGGKRLWPALSVPGLLAILRAFSRRGAKGDVPLVRRCLTRLRAAIETMDAGECLSTRQALEKLCLDIVAADVAALQGRGGRHGAALLVHANGGRTGISPAQSASELLSVQDGQLRLSGGAAAGDDSAAVEAPGIDALLLASKRDDPRLRHLRSLVAAVDKRQQTVNQFSRLPEERPLAFASRSPHLPHTDTRRRRSEEAEDRIRTWGGAAARALAAAEAVEAEQAEAAALFGARWHAETFPTDASAADSGEPVLGAASDALLDGGDSEGGQLLHRGAELGETEESARRKRDGRSQTEWMSSELPSHQGHDGTREHVSLQAITTSDQNEERGPSRWSARALSPSDQISVLRVANPGKKDWVKDIQPRGASDRITQTRSEPRAYATTGDSLDDIVSRLHGAEKRGRRESGEASSVRHSGSEHPRRGQVDSARSEEGKNSAEEGVRPEARRLTLKDLLSGSHCETGDLKFNWSEPEERDTDLPRGLRQASKCEGIEETNWDGDASPGEQTLLSACSGEGTVEEESEQSLRGRGRRRRRQAAAPSPALQDEVEGRLKRRPGQAENLEELQAQWRSLYLGRDAGRPHPTVDDEACARSLFPVSGRDARAVTIGGSREMGDSSGMRSASPASKPSELADAPSSRQRVSSSAVMMRGRETVDGTGLIIRNCRMQQKAAQEGGFEVGYEDLGDLFSGSAAGIASAERHQRGGGAKSDEFRTGNGEELSPRGCGGRKRKRRLAV</sequence>
<proteinExistence type="predicted"/>
<dbReference type="RefSeq" id="XP_029216609.1">
    <property type="nucleotide sequence ID" value="XM_029359942.1"/>
</dbReference>
<comment type="caution">
    <text evidence="3">The sequence shown here is derived from an EMBL/GenBank/DDBJ whole genome shotgun (WGS) entry which is preliminary data.</text>
</comment>
<evidence type="ECO:0000313" key="3">
    <source>
        <dbReference type="EMBL" id="PFH32600.1"/>
    </source>
</evidence>
<dbReference type="EMBL" id="NWUJ01000010">
    <property type="protein sequence ID" value="PFH32600.1"/>
    <property type="molecule type" value="Genomic_DNA"/>
</dbReference>
<feature type="region of interest" description="Disordered" evidence="1">
    <location>
        <begin position="1169"/>
        <end position="1209"/>
    </location>
</feature>
<dbReference type="GeneID" id="40306274"/>
<evidence type="ECO:0000259" key="2">
    <source>
        <dbReference type="Pfam" id="PF26188"/>
    </source>
</evidence>
<evidence type="ECO:0000313" key="4">
    <source>
        <dbReference type="Proteomes" id="UP000224006"/>
    </source>
</evidence>